<reference evidence="1 2" key="1">
    <citation type="journal article" date="2016" name="Nat. Commun.">
        <title>Thousands of microbial genomes shed light on interconnected biogeochemical processes in an aquifer system.</title>
        <authorList>
            <person name="Anantharaman K."/>
            <person name="Brown C.T."/>
            <person name="Hug L.A."/>
            <person name="Sharon I."/>
            <person name="Castelle C.J."/>
            <person name="Probst A.J."/>
            <person name="Thomas B.C."/>
            <person name="Singh A."/>
            <person name="Wilkins M.J."/>
            <person name="Karaoz U."/>
            <person name="Brodie E.L."/>
            <person name="Williams K.H."/>
            <person name="Hubbard S.S."/>
            <person name="Banfield J.F."/>
        </authorList>
    </citation>
    <scope>NUCLEOTIDE SEQUENCE [LARGE SCALE GENOMIC DNA]</scope>
</reference>
<evidence type="ECO:0000313" key="2">
    <source>
        <dbReference type="Proteomes" id="UP000178419"/>
    </source>
</evidence>
<proteinExistence type="predicted"/>
<gene>
    <name evidence="1" type="ORF">A2714_03570</name>
</gene>
<sequence length="91" mass="10514">MTENNIAISSLAMDLKRVAVGYYGGSRKTAKRFSLEVLERRTEIKEESVKPYLRKFLKKLPEMLSNKDESKIAEDALMYSTILQNYALHNQ</sequence>
<protein>
    <submittedName>
        <fullName evidence="1">Uncharacterized protein</fullName>
    </submittedName>
</protein>
<evidence type="ECO:0000313" key="1">
    <source>
        <dbReference type="EMBL" id="OGM20733.1"/>
    </source>
</evidence>
<comment type="caution">
    <text evidence="1">The sequence shown here is derived from an EMBL/GenBank/DDBJ whole genome shotgun (WGS) entry which is preliminary data.</text>
</comment>
<dbReference type="Proteomes" id="UP000178419">
    <property type="component" value="Unassembled WGS sequence"/>
</dbReference>
<accession>A0A1F7Y0B3</accession>
<name>A0A1F7Y0B3_9BACT</name>
<organism evidence="1 2">
    <name type="scientific">Candidatus Woesebacteria bacterium RIFCSPHIGHO2_01_FULL_38_9</name>
    <dbReference type="NCBI Taxonomy" id="1802492"/>
    <lineage>
        <taxon>Bacteria</taxon>
        <taxon>Candidatus Woeseibacteriota</taxon>
    </lineage>
</organism>
<dbReference type="AlphaFoldDB" id="A0A1F7Y0B3"/>
<dbReference type="EMBL" id="MGGE01000035">
    <property type="protein sequence ID" value="OGM20733.1"/>
    <property type="molecule type" value="Genomic_DNA"/>
</dbReference>